<reference evidence="12 13" key="1">
    <citation type="submission" date="2016-10" db="EMBL/GenBank/DDBJ databases">
        <authorList>
            <person name="Varghese N."/>
            <person name="Submissions S."/>
        </authorList>
    </citation>
    <scope>NUCLEOTIDE SEQUENCE [LARGE SCALE GENOMIC DNA]</scope>
    <source>
        <strain evidence="8 16">WG10</strain>
        <strain evidence="9 13">WG2</strain>
        <strain evidence="10 12">WG5</strain>
    </source>
</reference>
<feature type="transmembrane region" description="Helical" evidence="6">
    <location>
        <begin position="165"/>
        <end position="184"/>
    </location>
</feature>
<dbReference type="EMBL" id="FNBJ01000029">
    <property type="protein sequence ID" value="SDF87573.1"/>
    <property type="molecule type" value="Genomic_DNA"/>
</dbReference>
<feature type="transmembrane region" description="Helical" evidence="6">
    <location>
        <begin position="284"/>
        <end position="308"/>
    </location>
</feature>
<evidence type="ECO:0000256" key="5">
    <source>
        <dbReference type="ARBA" id="ARBA00023136"/>
    </source>
</evidence>
<evidence type="ECO:0000256" key="3">
    <source>
        <dbReference type="ARBA" id="ARBA00022692"/>
    </source>
</evidence>
<keyword evidence="4 6" id="KW-1133">Transmembrane helix</keyword>
<dbReference type="GO" id="GO:0005886">
    <property type="term" value="C:plasma membrane"/>
    <property type="evidence" value="ECO:0007669"/>
    <property type="project" value="UniProtKB-SubCell"/>
</dbReference>
<sequence length="545" mass="59045">MSENTKKGSFIKGAAILTAAGLAARVMGFGYRVILTRIIGAEGMGLYQMAYPIYTVLLVVSRSGIPVALAKLIADKIAADKKKEAYKIFKVARKMSFVIGLLISIVMALSAKPLISLLSLDPRSYYAVLAISPAIFVVSIMASYRGFFQGLQDMVPTAKSQIFEQFIRMFTMIGLVILLVPYGLDFAAAGASFGAVSGAIGGLIILLIIYSKRKEKIFTFLETGDDSVELSSKSIVQKIVSLGVPITLGALVMPLMSLVDLVFVPNRLQDAGFMIREATELYGMFSAVAMPLVNFPTIITVSLSASLVPAIAEAYTLGREKLIQYRTQTALRLTVLISLPAAAGLFLLAEPLTEIIFAEPGAAVPLRFVSWGVFFIALQQTSTGILNGIGKTSIPAKNLMVGAVFNAVINYTLTAIPSFGIRGAALGTSTGFAIAAFLNLYYVRKESGFRIDAKAMIIKPFTSVFLMGIFVKIFYNYLFVFLEKNSVDFAYSITTFVTVAAAALFYFVILLLFKEIKYNDLAMLPMFGKKLADSLVKIGVLKKDN</sequence>
<accession>A0A1G6LP65</accession>
<evidence type="ECO:0000256" key="6">
    <source>
        <dbReference type="SAM" id="Phobius"/>
    </source>
</evidence>
<feature type="transmembrane region" description="Helical" evidence="6">
    <location>
        <begin position="425"/>
        <end position="443"/>
    </location>
</feature>
<keyword evidence="5 6" id="KW-0472">Membrane</keyword>
<feature type="transmembrane region" description="Helical" evidence="6">
    <location>
        <begin position="124"/>
        <end position="144"/>
    </location>
</feature>
<dbReference type="Proteomes" id="UP000199519">
    <property type="component" value="Unassembled WGS sequence"/>
</dbReference>
<evidence type="ECO:0000313" key="9">
    <source>
        <dbReference type="EMBL" id="SDF87573.1"/>
    </source>
</evidence>
<feature type="transmembrane region" description="Helical" evidence="6">
    <location>
        <begin position="455"/>
        <end position="477"/>
    </location>
</feature>
<feature type="transmembrane region" description="Helical" evidence="6">
    <location>
        <begin position="52"/>
        <end position="74"/>
    </location>
</feature>
<protein>
    <submittedName>
        <fullName evidence="8">Stage V sporulation protein B</fullName>
    </submittedName>
</protein>
<comment type="subcellular location">
    <subcellularLocation>
        <location evidence="1">Cell membrane</location>
        <topology evidence="1">Multi-pass membrane protein</topology>
    </subcellularLocation>
</comment>
<feature type="transmembrane region" description="Helical" evidence="6">
    <location>
        <begin position="399"/>
        <end position="419"/>
    </location>
</feature>
<evidence type="ECO:0000313" key="16">
    <source>
        <dbReference type="Proteomes" id="UP000324896"/>
    </source>
</evidence>
<dbReference type="AlphaFoldDB" id="A0A1G6LP65"/>
<evidence type="ECO:0000313" key="14">
    <source>
        <dbReference type="Proteomes" id="UP000247389"/>
    </source>
</evidence>
<evidence type="ECO:0000256" key="2">
    <source>
        <dbReference type="ARBA" id="ARBA00022475"/>
    </source>
</evidence>
<evidence type="ECO:0000313" key="8">
    <source>
        <dbReference type="EMBL" id="SDC44867.1"/>
    </source>
</evidence>
<evidence type="ECO:0000256" key="1">
    <source>
        <dbReference type="ARBA" id="ARBA00004651"/>
    </source>
</evidence>
<name>A0A1G6LP65_9FIRM</name>
<dbReference type="Proteomes" id="UP000295758">
    <property type="component" value="Unassembled WGS sequence"/>
</dbReference>
<dbReference type="CDD" id="cd13124">
    <property type="entry name" value="MATE_SpoVB_like"/>
    <property type="match status" value="1"/>
</dbReference>
<dbReference type="EMBL" id="QICM01000004">
    <property type="protein sequence ID" value="PXV68736.1"/>
    <property type="molecule type" value="Genomic_DNA"/>
</dbReference>
<dbReference type="Pfam" id="PF01943">
    <property type="entry name" value="Polysacc_synt"/>
    <property type="match status" value="1"/>
</dbReference>
<reference evidence="11 15" key="3">
    <citation type="submission" date="2019-03" db="EMBL/GenBank/DDBJ databases">
        <title>Deep subsurface shale carbon reservoir microbial communities from Ohio and West Virginia, USA.</title>
        <authorList>
            <person name="Wrighton K."/>
        </authorList>
    </citation>
    <scope>NUCLEOTIDE SEQUENCE [LARGE SCALE GENOMIC DNA]</scope>
    <source>
        <strain evidence="11 15">UTICA-S4D12</strain>
    </source>
</reference>
<evidence type="ECO:0000313" key="12">
    <source>
        <dbReference type="Proteomes" id="UP000198612"/>
    </source>
</evidence>
<evidence type="ECO:0000256" key="4">
    <source>
        <dbReference type="ARBA" id="ARBA00022989"/>
    </source>
</evidence>
<dbReference type="RefSeq" id="WP_089655757.1">
    <property type="nucleotide sequence ID" value="NZ_FMYT01000006.1"/>
</dbReference>
<evidence type="ECO:0000313" key="13">
    <source>
        <dbReference type="Proteomes" id="UP000199519"/>
    </source>
</evidence>
<dbReference type="InterPro" id="IPR024923">
    <property type="entry name" value="PG_synth_SpoVB"/>
</dbReference>
<dbReference type="PANTHER" id="PTHR30250">
    <property type="entry name" value="PST FAMILY PREDICTED COLANIC ACID TRANSPORTER"/>
    <property type="match status" value="1"/>
</dbReference>
<feature type="transmembrane region" description="Helical" evidence="6">
    <location>
        <begin position="239"/>
        <end position="264"/>
    </location>
</feature>
<dbReference type="EMBL" id="FMYT01000006">
    <property type="protein sequence ID" value="SDC44867.1"/>
    <property type="molecule type" value="Genomic_DNA"/>
</dbReference>
<dbReference type="EMBL" id="FOHG01000029">
    <property type="protein sequence ID" value="SET13254.1"/>
    <property type="molecule type" value="Genomic_DNA"/>
</dbReference>
<dbReference type="PIRSF" id="PIRSF038958">
    <property type="entry name" value="PG_synth_SpoVB"/>
    <property type="match status" value="1"/>
</dbReference>
<evidence type="ECO:0000313" key="15">
    <source>
        <dbReference type="Proteomes" id="UP000295758"/>
    </source>
</evidence>
<evidence type="ECO:0000313" key="11">
    <source>
        <dbReference type="EMBL" id="TDS29170.1"/>
    </source>
</evidence>
<dbReference type="Proteomes" id="UP000198612">
    <property type="component" value="Unassembled WGS sequence"/>
</dbReference>
<evidence type="ECO:0000313" key="10">
    <source>
        <dbReference type="EMBL" id="SET13254.1"/>
    </source>
</evidence>
<proteinExistence type="predicted"/>
<feature type="transmembrane region" description="Helical" evidence="6">
    <location>
        <begin position="329"/>
        <end position="349"/>
    </location>
</feature>
<feature type="transmembrane region" description="Helical" evidence="6">
    <location>
        <begin position="95"/>
        <end position="118"/>
    </location>
</feature>
<gene>
    <name evidence="11" type="ORF">BY453_11855</name>
    <name evidence="7" type="ORF">C8C78_104123</name>
    <name evidence="8" type="ORF">SAMN04488597_106120</name>
    <name evidence="9" type="ORF">SAMN04488598_1293</name>
    <name evidence="10" type="ORF">SAMN04515652_1293</name>
</gene>
<feature type="transmembrane region" description="Helical" evidence="6">
    <location>
        <begin position="489"/>
        <end position="513"/>
    </location>
</feature>
<dbReference type="Proteomes" id="UP000324896">
    <property type="component" value="Unassembled WGS sequence"/>
</dbReference>
<organism evidence="8 16">
    <name type="scientific">Halanaerobium congolense</name>
    <dbReference type="NCBI Taxonomy" id="54121"/>
    <lineage>
        <taxon>Bacteria</taxon>
        <taxon>Bacillati</taxon>
        <taxon>Bacillota</taxon>
        <taxon>Clostridia</taxon>
        <taxon>Halanaerobiales</taxon>
        <taxon>Halanaerobiaceae</taxon>
        <taxon>Halanaerobium</taxon>
    </lineage>
</organism>
<dbReference type="PANTHER" id="PTHR30250:SF21">
    <property type="entry name" value="LIPID II FLIPPASE MURJ"/>
    <property type="match status" value="1"/>
</dbReference>
<dbReference type="InterPro" id="IPR002797">
    <property type="entry name" value="Polysacc_synth"/>
</dbReference>
<reference evidence="7 14" key="2">
    <citation type="submission" date="2018-04" db="EMBL/GenBank/DDBJ databases">
        <title>Subsurface microbial communities from deep shales in Ohio and West Virginia, USA.</title>
        <authorList>
            <person name="Wrighton K."/>
        </authorList>
    </citation>
    <scope>NUCLEOTIDE SEQUENCE [LARGE SCALE GENOMIC DNA]</scope>
    <source>
        <strain evidence="7 14">MSL28</strain>
    </source>
</reference>
<keyword evidence="3 6" id="KW-0812">Transmembrane</keyword>
<keyword evidence="13" id="KW-1185">Reference proteome</keyword>
<feature type="transmembrane region" description="Helical" evidence="6">
    <location>
        <begin position="190"/>
        <end position="210"/>
    </location>
</feature>
<evidence type="ECO:0000313" key="7">
    <source>
        <dbReference type="EMBL" id="PXV68736.1"/>
    </source>
</evidence>
<keyword evidence="2" id="KW-1003">Cell membrane</keyword>
<dbReference type="Proteomes" id="UP000247389">
    <property type="component" value="Unassembled WGS sequence"/>
</dbReference>
<dbReference type="InterPro" id="IPR050833">
    <property type="entry name" value="Poly_Biosynth_Transport"/>
</dbReference>
<dbReference type="EMBL" id="SOAA01000018">
    <property type="protein sequence ID" value="TDS29170.1"/>
    <property type="molecule type" value="Genomic_DNA"/>
</dbReference>